<dbReference type="PROSITE" id="PS50818">
    <property type="entry name" value="INTEIN_C_TER"/>
    <property type="match status" value="1"/>
</dbReference>
<reference evidence="2 3" key="1">
    <citation type="submission" date="2018-06" db="EMBL/GenBank/DDBJ databases">
        <authorList>
            <consortium name="Pathogen Informatics"/>
            <person name="Doyle S."/>
        </authorList>
    </citation>
    <scope>NUCLEOTIDE SEQUENCE [LARGE SCALE GENOMIC DNA]</scope>
    <source>
        <strain evidence="2 3">NCTC8684</strain>
    </source>
</reference>
<dbReference type="Gene3D" id="2.170.16.10">
    <property type="entry name" value="Hedgehog/Intein (Hint) domain"/>
    <property type="match status" value="2"/>
</dbReference>
<dbReference type="SMART" id="SM00108">
    <property type="entry name" value="B_lectin"/>
    <property type="match status" value="2"/>
</dbReference>
<dbReference type="SUPFAM" id="SSF51294">
    <property type="entry name" value="Hedgehog/intein (Hint) domain"/>
    <property type="match status" value="1"/>
</dbReference>
<dbReference type="CDD" id="cd00081">
    <property type="entry name" value="Hint"/>
    <property type="match status" value="1"/>
</dbReference>
<accession>A0AAX2M4F4</accession>
<gene>
    <name evidence="2" type="ORF">NCTC8684_00171</name>
</gene>
<dbReference type="CDD" id="cd00028">
    <property type="entry name" value="B_lectin"/>
    <property type="match status" value="1"/>
</dbReference>
<protein>
    <submittedName>
        <fullName evidence="2">D-mannose binding lectin</fullName>
    </submittedName>
</protein>
<dbReference type="RefSeq" id="WP_076226246.1">
    <property type="nucleotide sequence ID" value="NZ_JBHMEH010000065.1"/>
</dbReference>
<dbReference type="InterPro" id="IPR001480">
    <property type="entry name" value="Bulb-type_lectin_dom"/>
</dbReference>
<feature type="domain" description="Bulb-type lectin" evidence="1">
    <location>
        <begin position="1522"/>
        <end position="1631"/>
    </location>
</feature>
<proteinExistence type="predicted"/>
<evidence type="ECO:0000313" key="2">
    <source>
        <dbReference type="EMBL" id="SUX31148.1"/>
    </source>
</evidence>
<dbReference type="SUPFAM" id="SSF51110">
    <property type="entry name" value="alpha-D-mannose-specific plant lectins"/>
    <property type="match status" value="2"/>
</dbReference>
<feature type="domain" description="Bulb-type lectin" evidence="1">
    <location>
        <begin position="1642"/>
        <end position="1753"/>
    </location>
</feature>
<dbReference type="EMBL" id="UIGR01000001">
    <property type="protein sequence ID" value="SUX31148.1"/>
    <property type="molecule type" value="Genomic_DNA"/>
</dbReference>
<evidence type="ECO:0000313" key="3">
    <source>
        <dbReference type="Proteomes" id="UP000254029"/>
    </source>
</evidence>
<sequence length="1753" mass="186931">MQTGIEAIINSTELFGHHVSNKLDCRLWLDQGCSLIFAELLPEPGKALDILAKLNEAFAAGLPEEAWLVESAGFFTFSANAGRNPLPLLAEIFPAAPIPLALQKQIEPAPQRTGLWICSRFDRLSALDGLIELGGKAPEDNQLLLYGVLNSSPVGQSLRETWISAGLPSFKLLGMLEFRQVKLEWQLGQRQFKLQGEVRLAMFGQELAFRGSLNHRPNYTLGLLQQIGDYTLDQPFDPCMAGVSFGGFALGLLEDKSQARRLSWVQGTARFGALACRGKMMLSDGKPTLAILRLDQSLKLSQLADAAFGQGNWPANMLDLEILPGSLLYYRDSDTDWQSLPDWLPDYAPLSNDDAPPPASTGILQLRRGYNAQLRMVLTLFTSIGLRGDVQLLSAQQNQAGGVKAQLTLDQPISLFVLELGNISPGSTAGPELFFSNIGEQQMGLACQIRLLQTGFGLNSQVRLYRNAQQETEVAGQISGPAGSWLGSVALDFSYSKRAGLRVQGWPTCDLDNTAIDFLKRLREFANATNPGCGELAEFVNKQVLQSRFKVSLNLSSDEQHCYLIVQGKTVYSILGQEVTALDFPVPLRILLPDHASLDDLPALILQAIADATAQFIAQLASSPQLMSMICALQGVDKAFSVASQLVCKGFSDASVPSAAQEGSKQIGNASWPDISSASVGGMISVIGSIFGGGSSCFVAGTQVLLADGSTRPIECVMPGDLVHSDAGQSSRVRDVERPLLGARRLYALNQGAPFVTDEHPFATLSGWKAIAPQATLRENPRLIVGQLQPGDQLRRAEGDIEPLTSLSSSQAASDTPLYNLILDENHSYFANGYLVHNKGGGDTPDPVRKPLPPAGLSLKWQGAKLVASWQSTANADRYVVTLLTPSGSTLERQEIGYQCLTAEFALAESSSPGRYQVSLKAGKSDFMSPPSIATMIKLNTVSPTFEIIAPHPGGETQLKVSWAPVEAARGYALRIQDASGSRELPSSASTSTILSVGPEFPAGGIGLSVVARADGTIPGAWSQPQFYQRLPAPVPGTAIYRDGSISLAWQPVSSASSYQVWLIDPNGTVSQPTQTADTQIGFSLPPGSPGGSYAVVVRSWPRQADELASAVSRITIAGVPAIPSRLPPPSSLVVSYQPSGDMLQCQSATVVGAIGYQAELVRLGTPETSLQTLTLRPGTAGQLNGSLNLASWNEPGGSKVAIRVRALAMVAQSHSDWRYSDAYTRLPAPSNASAVTNPPPRQINIDCSIVAGANAYQAQLFQAQGSNVTSWQTLSLVPGSKGRAQGQLDVAALPDTASGLIQLRVRALGGGNWINSNWTTQGGISRLTRPVGTQARYDAIANAIQLTFNRVDGASAIQAQLASPDGVSVWLGQSLANSGQGTLSLATLPDTAIGKLQLRLYAVAGSQQLDSAFLTVASYVRAPSASKLTLSFDRPGNAMTGSFETNDGSSPYHVDLLQLPQNTVVASQTASRSGNILSYRLALPAIPVSGASYQVSVYGQADDSHLNGPRLLASTAVTPAYNVLRANETLSLSQKLLSPNGLTQLAFDNDGNLILSRNSLSLWDAGTFGPGVRADRCVMQGDGNLVVTDFANQPHWSSNTQGHPGSWLEVLDGAIQIRDVNAQVIWTSALLGLSGPIQPASYRMMPGQSLLKGQDIFSQDKTTRFSMQTDDNLVLYQTRGGQWVPIWAAGSNGPGNSAYKCKLFADGDLAVVTYFSDKKWASGTGGHPSCWLDVESGRIVLRNNGGIVKVLP</sequence>
<dbReference type="PROSITE" id="PS50927">
    <property type="entry name" value="BULB_LECTIN"/>
    <property type="match status" value="2"/>
</dbReference>
<organism evidence="2 3">
    <name type="scientific">Chromobacterium violaceum</name>
    <dbReference type="NCBI Taxonomy" id="536"/>
    <lineage>
        <taxon>Bacteria</taxon>
        <taxon>Pseudomonadati</taxon>
        <taxon>Pseudomonadota</taxon>
        <taxon>Betaproteobacteria</taxon>
        <taxon>Neisseriales</taxon>
        <taxon>Chromobacteriaceae</taxon>
        <taxon>Chromobacterium</taxon>
    </lineage>
</organism>
<dbReference type="InterPro" id="IPR036426">
    <property type="entry name" value="Bulb-type_lectin_dom_sf"/>
</dbReference>
<comment type="caution">
    <text evidence="2">The sequence shown here is derived from an EMBL/GenBank/DDBJ whole genome shotgun (WGS) entry which is preliminary data.</text>
</comment>
<dbReference type="InterPro" id="IPR036844">
    <property type="entry name" value="Hint_dom_sf"/>
</dbReference>
<evidence type="ECO:0000259" key="1">
    <source>
        <dbReference type="PROSITE" id="PS50927"/>
    </source>
</evidence>
<dbReference type="InterPro" id="IPR030934">
    <property type="entry name" value="Intein_C"/>
</dbReference>
<dbReference type="Proteomes" id="UP000254029">
    <property type="component" value="Unassembled WGS sequence"/>
</dbReference>
<dbReference type="Gene3D" id="2.90.10.30">
    <property type="match status" value="3"/>
</dbReference>
<name>A0AAX2M4F4_CHRVL</name>